<evidence type="ECO:0000256" key="1">
    <source>
        <dbReference type="SAM" id="MobiDB-lite"/>
    </source>
</evidence>
<name>A0A4Z2H0P4_9TELE</name>
<proteinExistence type="predicted"/>
<feature type="compositionally biased region" description="Pro residues" evidence="1">
    <location>
        <begin position="118"/>
        <end position="128"/>
    </location>
</feature>
<feature type="region of interest" description="Disordered" evidence="1">
    <location>
        <begin position="60"/>
        <end position="81"/>
    </location>
</feature>
<evidence type="ECO:0000313" key="2">
    <source>
        <dbReference type="EMBL" id="TNN59408.1"/>
    </source>
</evidence>
<sequence length="128" mass="13723">MGRKTRGQLGGAAGGVQERKQRGHLLLVLAEGLQDVGLPGVVPVGVLEALQQALLQDQDGDPQLMPQQLHRPGPPEGNTFNSTTCMQFDSGRRVQSRLALITPTSRRFRAPPLKAPATAPPPPRHSVQ</sequence>
<keyword evidence="3" id="KW-1185">Reference proteome</keyword>
<dbReference type="EMBL" id="SRLO01000357">
    <property type="protein sequence ID" value="TNN59408.1"/>
    <property type="molecule type" value="Genomic_DNA"/>
</dbReference>
<accession>A0A4Z2H0P4</accession>
<dbReference type="AlphaFoldDB" id="A0A4Z2H0P4"/>
<evidence type="ECO:0000313" key="3">
    <source>
        <dbReference type="Proteomes" id="UP000314294"/>
    </source>
</evidence>
<comment type="caution">
    <text evidence="2">The sequence shown here is derived from an EMBL/GenBank/DDBJ whole genome shotgun (WGS) entry which is preliminary data.</text>
</comment>
<protein>
    <submittedName>
        <fullName evidence="2">Uncharacterized protein</fullName>
    </submittedName>
</protein>
<organism evidence="2 3">
    <name type="scientific">Liparis tanakae</name>
    <name type="common">Tanaka's snailfish</name>
    <dbReference type="NCBI Taxonomy" id="230148"/>
    <lineage>
        <taxon>Eukaryota</taxon>
        <taxon>Metazoa</taxon>
        <taxon>Chordata</taxon>
        <taxon>Craniata</taxon>
        <taxon>Vertebrata</taxon>
        <taxon>Euteleostomi</taxon>
        <taxon>Actinopterygii</taxon>
        <taxon>Neopterygii</taxon>
        <taxon>Teleostei</taxon>
        <taxon>Neoteleostei</taxon>
        <taxon>Acanthomorphata</taxon>
        <taxon>Eupercaria</taxon>
        <taxon>Perciformes</taxon>
        <taxon>Cottioidei</taxon>
        <taxon>Cottales</taxon>
        <taxon>Liparidae</taxon>
        <taxon>Liparis</taxon>
    </lineage>
</organism>
<dbReference type="Proteomes" id="UP000314294">
    <property type="component" value="Unassembled WGS sequence"/>
</dbReference>
<feature type="region of interest" description="Disordered" evidence="1">
    <location>
        <begin position="102"/>
        <end position="128"/>
    </location>
</feature>
<feature type="compositionally biased region" description="Low complexity" evidence="1">
    <location>
        <begin position="60"/>
        <end position="69"/>
    </location>
</feature>
<reference evidence="2 3" key="1">
    <citation type="submission" date="2019-03" db="EMBL/GenBank/DDBJ databases">
        <title>First draft genome of Liparis tanakae, snailfish: a comprehensive survey of snailfish specific genes.</title>
        <authorList>
            <person name="Kim W."/>
            <person name="Song I."/>
            <person name="Jeong J.-H."/>
            <person name="Kim D."/>
            <person name="Kim S."/>
            <person name="Ryu S."/>
            <person name="Song J.Y."/>
            <person name="Lee S.K."/>
        </authorList>
    </citation>
    <scope>NUCLEOTIDE SEQUENCE [LARGE SCALE GENOMIC DNA]</scope>
    <source>
        <tissue evidence="2">Muscle</tissue>
    </source>
</reference>
<gene>
    <name evidence="2" type="ORF">EYF80_030423</name>
</gene>